<evidence type="ECO:0000256" key="4">
    <source>
        <dbReference type="ARBA" id="ARBA00023163"/>
    </source>
</evidence>
<dbReference type="GO" id="GO:0006351">
    <property type="term" value="P:DNA-templated transcription"/>
    <property type="evidence" value="ECO:0007669"/>
    <property type="project" value="TreeGrafter"/>
</dbReference>
<gene>
    <name evidence="6" type="ORF">CAL29_12315</name>
</gene>
<dbReference type="PRINTS" id="PR00039">
    <property type="entry name" value="HTHLYSR"/>
</dbReference>
<evidence type="ECO:0000256" key="2">
    <source>
        <dbReference type="ARBA" id="ARBA00023015"/>
    </source>
</evidence>
<protein>
    <submittedName>
        <fullName evidence="6">LysR family transcriptional regulator</fullName>
    </submittedName>
</protein>
<proteinExistence type="inferred from homology"/>
<dbReference type="SUPFAM" id="SSF53850">
    <property type="entry name" value="Periplasmic binding protein-like II"/>
    <property type="match status" value="1"/>
</dbReference>
<dbReference type="Gene3D" id="1.10.10.10">
    <property type="entry name" value="Winged helix-like DNA-binding domain superfamily/Winged helix DNA-binding domain"/>
    <property type="match status" value="1"/>
</dbReference>
<dbReference type="GO" id="GO:0043565">
    <property type="term" value="F:sequence-specific DNA binding"/>
    <property type="evidence" value="ECO:0007669"/>
    <property type="project" value="TreeGrafter"/>
</dbReference>
<keyword evidence="3" id="KW-0238">DNA-binding</keyword>
<dbReference type="AlphaFoldDB" id="A0A261SB56"/>
<dbReference type="Pfam" id="PF03466">
    <property type="entry name" value="LysR_substrate"/>
    <property type="match status" value="1"/>
</dbReference>
<evidence type="ECO:0000259" key="5">
    <source>
        <dbReference type="PROSITE" id="PS50931"/>
    </source>
</evidence>
<evidence type="ECO:0000313" key="6">
    <source>
        <dbReference type="EMBL" id="OZI34311.1"/>
    </source>
</evidence>
<dbReference type="OrthoDB" id="9178397at2"/>
<accession>A0A261SB56</accession>
<dbReference type="PANTHER" id="PTHR30537:SF26">
    <property type="entry name" value="GLYCINE CLEAVAGE SYSTEM TRANSCRIPTIONAL ACTIVATOR"/>
    <property type="match status" value="1"/>
</dbReference>
<evidence type="ECO:0000256" key="3">
    <source>
        <dbReference type="ARBA" id="ARBA00023125"/>
    </source>
</evidence>
<organism evidence="6 7">
    <name type="scientific">Bordetella genomosp. 10</name>
    <dbReference type="NCBI Taxonomy" id="1416804"/>
    <lineage>
        <taxon>Bacteria</taxon>
        <taxon>Pseudomonadati</taxon>
        <taxon>Pseudomonadota</taxon>
        <taxon>Betaproteobacteria</taxon>
        <taxon>Burkholderiales</taxon>
        <taxon>Alcaligenaceae</taxon>
        <taxon>Bordetella</taxon>
    </lineage>
</organism>
<name>A0A261SB56_9BORD</name>
<keyword evidence="7" id="KW-1185">Reference proteome</keyword>
<sequence>MNPRTLTPSMSLLLAFESSARHLSYTKAAAELSLTQSAVSRQVQALQDLLRIQLFERKGRAIALTDAGRIYMREVGMAIGRIRNATLQVTAMQAGGGSIDLALLPTFGARWLMPRLHAFYAGHPKVLVHLHSRIGDFDLEAAGMDAVIRVAEGPAPGLVSHRLLEERMVLVASPALLEKHPVAGPDDLRDVLLLRVASRANIWSEWFDAQGGAPRQLCFGPTFEVTSHLIQAVATGIGVGLVPDFLVEEELASGQLAAPIGYRYASGKHYQFAYPAHKSSYAPLAAFRDWLLGTPAARP</sequence>
<dbReference type="Proteomes" id="UP000216020">
    <property type="component" value="Unassembled WGS sequence"/>
</dbReference>
<dbReference type="GO" id="GO:0003700">
    <property type="term" value="F:DNA-binding transcription factor activity"/>
    <property type="evidence" value="ECO:0007669"/>
    <property type="project" value="InterPro"/>
</dbReference>
<dbReference type="Gene3D" id="3.40.190.10">
    <property type="entry name" value="Periplasmic binding protein-like II"/>
    <property type="match status" value="2"/>
</dbReference>
<dbReference type="Pfam" id="PF00126">
    <property type="entry name" value="HTH_1"/>
    <property type="match status" value="1"/>
</dbReference>
<comment type="caution">
    <text evidence="6">The sequence shown here is derived from an EMBL/GenBank/DDBJ whole genome shotgun (WGS) entry which is preliminary data.</text>
</comment>
<dbReference type="InterPro" id="IPR000847">
    <property type="entry name" value="LysR_HTH_N"/>
</dbReference>
<reference evidence="7" key="1">
    <citation type="submission" date="2017-05" db="EMBL/GenBank/DDBJ databases">
        <title>Complete and WGS of Bordetella genogroups.</title>
        <authorList>
            <person name="Spilker T."/>
            <person name="Lipuma J."/>
        </authorList>
    </citation>
    <scope>NUCLEOTIDE SEQUENCE [LARGE SCALE GENOMIC DNA]</scope>
    <source>
        <strain evidence="7">AU16122</strain>
    </source>
</reference>
<dbReference type="SUPFAM" id="SSF46785">
    <property type="entry name" value="Winged helix' DNA-binding domain"/>
    <property type="match status" value="1"/>
</dbReference>
<dbReference type="InterPro" id="IPR058163">
    <property type="entry name" value="LysR-type_TF_proteobact-type"/>
</dbReference>
<keyword evidence="4" id="KW-0804">Transcription</keyword>
<dbReference type="PANTHER" id="PTHR30537">
    <property type="entry name" value="HTH-TYPE TRANSCRIPTIONAL REGULATOR"/>
    <property type="match status" value="1"/>
</dbReference>
<dbReference type="RefSeq" id="WP_094853309.1">
    <property type="nucleotide sequence ID" value="NZ_NEVM01000002.1"/>
</dbReference>
<evidence type="ECO:0000313" key="7">
    <source>
        <dbReference type="Proteomes" id="UP000216020"/>
    </source>
</evidence>
<dbReference type="PROSITE" id="PS50931">
    <property type="entry name" value="HTH_LYSR"/>
    <property type="match status" value="1"/>
</dbReference>
<dbReference type="InterPro" id="IPR036388">
    <property type="entry name" value="WH-like_DNA-bd_sf"/>
</dbReference>
<evidence type="ECO:0000256" key="1">
    <source>
        <dbReference type="ARBA" id="ARBA00009437"/>
    </source>
</evidence>
<dbReference type="InterPro" id="IPR005119">
    <property type="entry name" value="LysR_subst-bd"/>
</dbReference>
<feature type="domain" description="HTH lysR-type" evidence="5">
    <location>
        <begin position="8"/>
        <end position="65"/>
    </location>
</feature>
<dbReference type="InterPro" id="IPR036390">
    <property type="entry name" value="WH_DNA-bd_sf"/>
</dbReference>
<keyword evidence="2" id="KW-0805">Transcription regulation</keyword>
<dbReference type="EMBL" id="NEVM01000002">
    <property type="protein sequence ID" value="OZI34311.1"/>
    <property type="molecule type" value="Genomic_DNA"/>
</dbReference>
<comment type="similarity">
    <text evidence="1">Belongs to the LysR transcriptional regulatory family.</text>
</comment>